<dbReference type="GO" id="GO:0006465">
    <property type="term" value="P:signal peptide processing"/>
    <property type="evidence" value="ECO:0007669"/>
    <property type="project" value="TreeGrafter"/>
</dbReference>
<keyword evidence="6 10" id="KW-1133">Transmembrane helix</keyword>
<keyword evidence="5 9" id="KW-0812">Transmembrane</keyword>
<evidence type="ECO:0000256" key="3">
    <source>
        <dbReference type="ARBA" id="ARBA00022475"/>
    </source>
</evidence>
<dbReference type="PANTHER" id="PTHR30487:SF0">
    <property type="entry name" value="PREPILIN LEADER PEPTIDASE_N-METHYLTRANSFERASE-RELATED"/>
    <property type="match status" value="1"/>
</dbReference>
<evidence type="ECO:0000256" key="2">
    <source>
        <dbReference type="ARBA" id="ARBA00005801"/>
    </source>
</evidence>
<dbReference type="InterPro" id="IPR000045">
    <property type="entry name" value="Prepilin_IV_endopep_pep"/>
</dbReference>
<dbReference type="Pfam" id="PF01478">
    <property type="entry name" value="Peptidase_A24"/>
    <property type="match status" value="1"/>
</dbReference>
<evidence type="ECO:0000259" key="12">
    <source>
        <dbReference type="Pfam" id="PF06750"/>
    </source>
</evidence>
<evidence type="ECO:0000256" key="9">
    <source>
        <dbReference type="RuleBase" id="RU003794"/>
    </source>
</evidence>
<feature type="transmembrane region" description="Helical" evidence="10">
    <location>
        <begin position="95"/>
        <end position="114"/>
    </location>
</feature>
<dbReference type="Gene3D" id="1.20.120.1220">
    <property type="match status" value="1"/>
</dbReference>
<comment type="function">
    <text evidence="9">Plays an essential role in type IV pili and type II pseudopili formation by proteolytically removing the leader sequence from substrate proteins and subsequently monomethylating the alpha-amino group of the newly exposed N-terminal phenylalanine.</text>
</comment>
<dbReference type="Pfam" id="PF06750">
    <property type="entry name" value="A24_N_bact"/>
    <property type="match status" value="1"/>
</dbReference>
<evidence type="ECO:0000256" key="6">
    <source>
        <dbReference type="ARBA" id="ARBA00022989"/>
    </source>
</evidence>
<organism evidence="13">
    <name type="scientific">Thermosulfurimonas dismutans</name>
    <dbReference type="NCBI Taxonomy" id="999894"/>
    <lineage>
        <taxon>Bacteria</taxon>
        <taxon>Pseudomonadati</taxon>
        <taxon>Thermodesulfobacteriota</taxon>
        <taxon>Thermodesulfobacteria</taxon>
        <taxon>Thermodesulfobacteriales</taxon>
        <taxon>Thermodesulfobacteriaceae</taxon>
        <taxon>Thermosulfurimonas</taxon>
    </lineage>
</organism>
<dbReference type="InterPro" id="IPR010627">
    <property type="entry name" value="Prepilin_pept_A24_N"/>
</dbReference>
<evidence type="ECO:0000256" key="4">
    <source>
        <dbReference type="ARBA" id="ARBA00022519"/>
    </source>
</evidence>
<evidence type="ECO:0000256" key="5">
    <source>
        <dbReference type="ARBA" id="ARBA00022692"/>
    </source>
</evidence>
<keyword evidence="9" id="KW-0511">Multifunctional enzyme</keyword>
<feature type="transmembrane region" description="Helical" evidence="10">
    <location>
        <begin position="190"/>
        <end position="217"/>
    </location>
</feature>
<dbReference type="InterPro" id="IPR014032">
    <property type="entry name" value="Peptidase_A24A_bac"/>
</dbReference>
<comment type="subcellular location">
    <subcellularLocation>
        <location evidence="1">Cell inner membrane</location>
        <topology evidence="1">Multi-pass membrane protein</topology>
    </subcellularLocation>
    <subcellularLocation>
        <location evidence="9">Cell membrane</location>
        <topology evidence="9">Multi-pass membrane protein</topology>
    </subcellularLocation>
</comment>
<evidence type="ECO:0000256" key="1">
    <source>
        <dbReference type="ARBA" id="ARBA00004429"/>
    </source>
</evidence>
<dbReference type="EC" id="2.1.1.-" evidence="9"/>
<dbReference type="EMBL" id="DRMH01000015">
    <property type="protein sequence ID" value="HFC97122.1"/>
    <property type="molecule type" value="Genomic_DNA"/>
</dbReference>
<keyword evidence="9" id="KW-0378">Hydrolase</keyword>
<evidence type="ECO:0000256" key="10">
    <source>
        <dbReference type="SAM" id="Phobius"/>
    </source>
</evidence>
<evidence type="ECO:0000259" key="11">
    <source>
        <dbReference type="Pfam" id="PF01478"/>
    </source>
</evidence>
<dbReference type="GO" id="GO:0032259">
    <property type="term" value="P:methylation"/>
    <property type="evidence" value="ECO:0007669"/>
    <property type="project" value="UniProtKB-KW"/>
</dbReference>
<keyword evidence="9" id="KW-0645">Protease</keyword>
<comment type="similarity">
    <text evidence="2 8">Belongs to the peptidase A24 family.</text>
</comment>
<comment type="catalytic activity">
    <reaction evidence="9">
        <text>Typically cleaves a -Gly-|-Phe- bond to release an N-terminal, basic peptide of 5-8 residues from type IV prepilin, and then N-methylates the new N-terminal amino group, the methyl donor being S-adenosyl-L-methionine.</text>
        <dbReference type="EC" id="3.4.23.43"/>
    </reaction>
</comment>
<keyword evidence="7 10" id="KW-0472">Membrane</keyword>
<evidence type="ECO:0000256" key="7">
    <source>
        <dbReference type="ARBA" id="ARBA00023136"/>
    </source>
</evidence>
<keyword evidence="9" id="KW-0808">Transferase</keyword>
<keyword evidence="3" id="KW-1003">Cell membrane</keyword>
<sequence>MTPFLLLAFLVGLCVGSFLNVVIYRLPRGLSIVAPRSFCPGCGRPLRWFENIPLLSFLWLRGRCRTCRKPISWRYPLVEGLCGVMAVYFLKNYGISIQAAIPYLLTLLLIAASFIDLEHGIIPDQITLGGLLAGLGLSPFSPFLSPREALVGAFCGAGAFYLLGAYYFWIRGREGLGEGDYKLLAMIGGFLGPLNLIPIVFLASVWGLFITLLVALVRRERLSGGKSLPFGPFLSLGAITLLIYPKVATFLFPPIY</sequence>
<gene>
    <name evidence="13" type="ORF">ENJ40_01520</name>
</gene>
<dbReference type="Proteomes" id="UP000886043">
    <property type="component" value="Unassembled WGS sequence"/>
</dbReference>
<evidence type="ECO:0000313" key="13">
    <source>
        <dbReference type="EMBL" id="HFC97122.1"/>
    </source>
</evidence>
<dbReference type="InterPro" id="IPR050882">
    <property type="entry name" value="Prepilin_peptidase/N-MTase"/>
</dbReference>
<proteinExistence type="inferred from homology"/>
<feature type="transmembrane region" description="Helical" evidence="10">
    <location>
        <begin position="229"/>
        <end position="252"/>
    </location>
</feature>
<feature type="domain" description="Prepilin peptidase A24 N-terminal" evidence="12">
    <location>
        <begin position="10"/>
        <end position="89"/>
    </location>
</feature>
<dbReference type="EC" id="3.4.23.43" evidence="9"/>
<keyword evidence="9" id="KW-0489">Methyltransferase</keyword>
<feature type="transmembrane region" description="Helical" evidence="10">
    <location>
        <begin position="126"/>
        <end position="144"/>
    </location>
</feature>
<dbReference type="AlphaFoldDB" id="A0A7C3GRY0"/>
<feature type="transmembrane region" description="Helical" evidence="10">
    <location>
        <begin position="6"/>
        <end position="26"/>
    </location>
</feature>
<feature type="domain" description="Prepilin type IV endopeptidase peptidase" evidence="11">
    <location>
        <begin position="104"/>
        <end position="212"/>
    </location>
</feature>
<accession>A0A7C3GRY0</accession>
<dbReference type="GO" id="GO:0005886">
    <property type="term" value="C:plasma membrane"/>
    <property type="evidence" value="ECO:0007669"/>
    <property type="project" value="UniProtKB-SubCell"/>
</dbReference>
<dbReference type="GO" id="GO:0004190">
    <property type="term" value="F:aspartic-type endopeptidase activity"/>
    <property type="evidence" value="ECO:0007669"/>
    <property type="project" value="UniProtKB-EC"/>
</dbReference>
<name>A0A7C3GRY0_9BACT</name>
<dbReference type="PRINTS" id="PR00864">
    <property type="entry name" value="PREPILNPTASE"/>
</dbReference>
<dbReference type="PANTHER" id="PTHR30487">
    <property type="entry name" value="TYPE 4 PREPILIN-LIKE PROTEINS LEADER PEPTIDE-PROCESSING ENZYME"/>
    <property type="match status" value="1"/>
</dbReference>
<keyword evidence="4" id="KW-0997">Cell inner membrane</keyword>
<evidence type="ECO:0000256" key="8">
    <source>
        <dbReference type="RuleBase" id="RU003793"/>
    </source>
</evidence>
<protein>
    <recommendedName>
        <fullName evidence="9">Prepilin leader peptidase/N-methyltransferase</fullName>
        <ecNumber evidence="9">2.1.1.-</ecNumber>
        <ecNumber evidence="9">3.4.23.43</ecNumber>
    </recommendedName>
</protein>
<feature type="transmembrane region" description="Helical" evidence="10">
    <location>
        <begin position="150"/>
        <end position="169"/>
    </location>
</feature>
<comment type="caution">
    <text evidence="13">The sequence shown here is derived from an EMBL/GenBank/DDBJ whole genome shotgun (WGS) entry which is preliminary data.</text>
</comment>
<reference evidence="13" key="1">
    <citation type="journal article" date="2020" name="mSystems">
        <title>Genome- and Community-Level Interaction Insights into Carbon Utilization and Element Cycling Functions of Hydrothermarchaeota in Hydrothermal Sediment.</title>
        <authorList>
            <person name="Zhou Z."/>
            <person name="Liu Y."/>
            <person name="Xu W."/>
            <person name="Pan J."/>
            <person name="Luo Z.H."/>
            <person name="Li M."/>
        </authorList>
    </citation>
    <scope>NUCLEOTIDE SEQUENCE [LARGE SCALE GENOMIC DNA]</scope>
    <source>
        <strain evidence="13">HyVt-483</strain>
    </source>
</reference>
<dbReference type="GO" id="GO:0008168">
    <property type="term" value="F:methyltransferase activity"/>
    <property type="evidence" value="ECO:0007669"/>
    <property type="project" value="UniProtKB-KW"/>
</dbReference>